<protein>
    <recommendedName>
        <fullName evidence="6">Ribosomal protein L11 methyltransferase</fullName>
        <shortName evidence="6">L11 Mtase</shortName>
        <ecNumber evidence="6">2.1.1.-</ecNumber>
    </recommendedName>
</protein>
<reference evidence="8 10" key="2">
    <citation type="submission" date="2018-06" db="EMBL/GenBank/DDBJ databases">
        <authorList>
            <consortium name="Pathogen Informatics"/>
            <person name="Doyle S."/>
        </authorList>
    </citation>
    <scope>NUCLEOTIDE SEQUENCE [LARGE SCALE GENOMIC DNA]</scope>
    <source>
        <strain evidence="8 10">NCTC13832</strain>
    </source>
</reference>
<evidence type="ECO:0000256" key="4">
    <source>
        <dbReference type="ARBA" id="ARBA00022679"/>
    </source>
</evidence>
<evidence type="ECO:0000313" key="10">
    <source>
        <dbReference type="Proteomes" id="UP000254100"/>
    </source>
</evidence>
<dbReference type="EC" id="2.1.1.-" evidence="6"/>
<gene>
    <name evidence="6 8" type="primary">prmA</name>
    <name evidence="8" type="ORF">NCTC13832_01188</name>
    <name evidence="7" type="ORF">TP70_09015</name>
</gene>
<evidence type="ECO:0000313" key="7">
    <source>
        <dbReference type="EMBL" id="KIX90181.1"/>
    </source>
</evidence>
<dbReference type="InterPro" id="IPR004498">
    <property type="entry name" value="Ribosomal_PrmA_MeTrfase"/>
</dbReference>
<dbReference type="GO" id="GO:0005737">
    <property type="term" value="C:cytoplasm"/>
    <property type="evidence" value="ECO:0007669"/>
    <property type="project" value="UniProtKB-SubCell"/>
</dbReference>
<dbReference type="OrthoDB" id="9785995at2"/>
<evidence type="ECO:0000313" key="8">
    <source>
        <dbReference type="EMBL" id="SUM57506.1"/>
    </source>
</evidence>
<dbReference type="Gene3D" id="3.40.50.150">
    <property type="entry name" value="Vaccinia Virus protein VP39"/>
    <property type="match status" value="1"/>
</dbReference>
<evidence type="ECO:0000313" key="9">
    <source>
        <dbReference type="Proteomes" id="UP000032366"/>
    </source>
</evidence>
<dbReference type="STRING" id="569857.TP70_09015"/>
<comment type="function">
    <text evidence="6">Methylates ribosomal protein L11.</text>
</comment>
<dbReference type="AlphaFoldDB" id="A0A0D6XPM2"/>
<name>A0A0D6XPM2_9STAP</name>
<keyword evidence="9" id="KW-1185">Reference proteome</keyword>
<proteinExistence type="inferred from homology"/>
<dbReference type="HAMAP" id="MF_00735">
    <property type="entry name" value="Methyltr_PrmA"/>
    <property type="match status" value="1"/>
</dbReference>
<dbReference type="Proteomes" id="UP000032366">
    <property type="component" value="Unassembled WGS sequence"/>
</dbReference>
<evidence type="ECO:0000256" key="5">
    <source>
        <dbReference type="ARBA" id="ARBA00022691"/>
    </source>
</evidence>
<feature type="binding site" evidence="6">
    <location>
        <position position="245"/>
    </location>
    <ligand>
        <name>S-adenosyl-L-methionine</name>
        <dbReference type="ChEBI" id="CHEBI:59789"/>
    </ligand>
</feature>
<keyword evidence="2 6" id="KW-0963">Cytoplasm</keyword>
<dbReference type="PIRSF" id="PIRSF000401">
    <property type="entry name" value="RPL11_MTase"/>
    <property type="match status" value="1"/>
</dbReference>
<evidence type="ECO:0000256" key="1">
    <source>
        <dbReference type="ARBA" id="ARBA00009741"/>
    </source>
</evidence>
<keyword evidence="4 6" id="KW-0808">Transferase</keyword>
<comment type="subcellular location">
    <subcellularLocation>
        <location evidence="6">Cytoplasm</location>
    </subcellularLocation>
</comment>
<dbReference type="SUPFAM" id="SSF53335">
    <property type="entry name" value="S-adenosyl-L-methionine-dependent methyltransferases"/>
    <property type="match status" value="1"/>
</dbReference>
<dbReference type="NCBIfam" id="TIGR00406">
    <property type="entry name" value="prmA"/>
    <property type="match status" value="1"/>
</dbReference>
<reference evidence="7 9" key="1">
    <citation type="submission" date="2015-01" db="EMBL/GenBank/DDBJ databases">
        <authorList>
            <person name="Guo J."/>
        </authorList>
    </citation>
    <scope>NUCLEOTIDE SEQUENCE [LARGE SCALE GENOMIC DNA]</scope>
    <source>
        <strain evidence="7 9">DSM 22147</strain>
    </source>
</reference>
<dbReference type="Pfam" id="PF06325">
    <property type="entry name" value="PrmA"/>
    <property type="match status" value="1"/>
</dbReference>
<feature type="binding site" evidence="6">
    <location>
        <position position="159"/>
    </location>
    <ligand>
        <name>S-adenosyl-L-methionine</name>
        <dbReference type="ChEBI" id="CHEBI:59789"/>
    </ligand>
</feature>
<dbReference type="InterPro" id="IPR029063">
    <property type="entry name" value="SAM-dependent_MTases_sf"/>
</dbReference>
<dbReference type="Proteomes" id="UP000254100">
    <property type="component" value="Unassembled WGS sequence"/>
</dbReference>
<evidence type="ECO:0000256" key="6">
    <source>
        <dbReference type="HAMAP-Rule" id="MF_00735"/>
    </source>
</evidence>
<organism evidence="8 10">
    <name type="scientific">Staphylococcus microti</name>
    <dbReference type="NCBI Taxonomy" id="569857"/>
    <lineage>
        <taxon>Bacteria</taxon>
        <taxon>Bacillati</taxon>
        <taxon>Bacillota</taxon>
        <taxon>Bacilli</taxon>
        <taxon>Bacillales</taxon>
        <taxon>Staphylococcaceae</taxon>
        <taxon>Staphylococcus</taxon>
    </lineage>
</organism>
<dbReference type="CDD" id="cd02440">
    <property type="entry name" value="AdoMet_MTases"/>
    <property type="match status" value="1"/>
</dbReference>
<dbReference type="GO" id="GO:0005840">
    <property type="term" value="C:ribosome"/>
    <property type="evidence" value="ECO:0007669"/>
    <property type="project" value="UniProtKB-KW"/>
</dbReference>
<dbReference type="PANTHER" id="PTHR43648">
    <property type="entry name" value="ELECTRON TRANSFER FLAVOPROTEIN BETA SUBUNIT LYSINE METHYLTRANSFERASE"/>
    <property type="match status" value="1"/>
</dbReference>
<dbReference type="InterPro" id="IPR050078">
    <property type="entry name" value="Ribosomal_L11_MeTrfase_PrmA"/>
</dbReference>
<dbReference type="GO" id="GO:0032259">
    <property type="term" value="P:methylation"/>
    <property type="evidence" value="ECO:0007669"/>
    <property type="project" value="UniProtKB-KW"/>
</dbReference>
<dbReference type="RefSeq" id="WP_044361117.1">
    <property type="nucleotide sequence ID" value="NZ_JXWY01000081.1"/>
</dbReference>
<accession>A0A0D6XPM2</accession>
<keyword evidence="3 6" id="KW-0489">Methyltransferase</keyword>
<comment type="catalytic activity">
    <reaction evidence="6">
        <text>L-lysyl-[protein] + 3 S-adenosyl-L-methionine = N(6),N(6),N(6)-trimethyl-L-lysyl-[protein] + 3 S-adenosyl-L-homocysteine + 3 H(+)</text>
        <dbReference type="Rhea" id="RHEA:54192"/>
        <dbReference type="Rhea" id="RHEA-COMP:9752"/>
        <dbReference type="Rhea" id="RHEA-COMP:13826"/>
        <dbReference type="ChEBI" id="CHEBI:15378"/>
        <dbReference type="ChEBI" id="CHEBI:29969"/>
        <dbReference type="ChEBI" id="CHEBI:57856"/>
        <dbReference type="ChEBI" id="CHEBI:59789"/>
        <dbReference type="ChEBI" id="CHEBI:61961"/>
    </reaction>
</comment>
<keyword evidence="5 6" id="KW-0949">S-adenosyl-L-methionine</keyword>
<feature type="binding site" evidence="6">
    <location>
        <position position="180"/>
    </location>
    <ligand>
        <name>S-adenosyl-L-methionine</name>
        <dbReference type="ChEBI" id="CHEBI:59789"/>
    </ligand>
</feature>
<comment type="similarity">
    <text evidence="1 6">Belongs to the methyltransferase superfamily. PrmA family.</text>
</comment>
<keyword evidence="8" id="KW-0687">Ribonucleoprotein</keyword>
<feature type="binding site" evidence="6">
    <location>
        <position position="202"/>
    </location>
    <ligand>
        <name>S-adenosyl-L-methionine</name>
        <dbReference type="ChEBI" id="CHEBI:59789"/>
    </ligand>
</feature>
<dbReference type="EMBL" id="UHDT01000001">
    <property type="protein sequence ID" value="SUM57506.1"/>
    <property type="molecule type" value="Genomic_DNA"/>
</dbReference>
<evidence type="ECO:0000256" key="3">
    <source>
        <dbReference type="ARBA" id="ARBA00022603"/>
    </source>
</evidence>
<sequence>MNWIELSVTVNEEAESIVSNILQEFGSNGVAIEDSKEVDKVRVDKYGEIFELNPSDYPDKHMIIKGYYTEMQVDDTFTERLTARLEAIDEIDSTILNVTTKVIAESDWENEWKNYFHPFQASERFFIVPSWETVANEDDFLYIELDPGMAFGTGDHPTTSMCLRAIERTVQPHHDVIDVGTGSGILSIAAHLLGAKSIKAIDLDEMAVQVAKENFEKNNCAQAIETATGNLLTNETGQYDVVIANILPHIIELMIEDSYNRLNPSGYFITSGIIEEKRESIQSQMEAAGFKIIDVQHVDGWVCITGQKVVS</sequence>
<dbReference type="PANTHER" id="PTHR43648:SF1">
    <property type="entry name" value="ELECTRON TRANSFER FLAVOPROTEIN BETA SUBUNIT LYSINE METHYLTRANSFERASE"/>
    <property type="match status" value="1"/>
</dbReference>
<evidence type="ECO:0000256" key="2">
    <source>
        <dbReference type="ARBA" id="ARBA00022490"/>
    </source>
</evidence>
<dbReference type="EMBL" id="JXWY01000081">
    <property type="protein sequence ID" value="KIX90181.1"/>
    <property type="molecule type" value="Genomic_DNA"/>
</dbReference>
<keyword evidence="8" id="KW-0689">Ribosomal protein</keyword>
<dbReference type="GO" id="GO:0008276">
    <property type="term" value="F:protein methyltransferase activity"/>
    <property type="evidence" value="ECO:0007669"/>
    <property type="project" value="UniProtKB-UniRule"/>
</dbReference>